<comment type="caution">
    <text evidence="2">The sequence shown here is derived from an EMBL/GenBank/DDBJ whole genome shotgun (WGS) entry which is preliminary data.</text>
</comment>
<keyword evidence="3" id="KW-1185">Reference proteome</keyword>
<evidence type="ECO:0000259" key="1">
    <source>
        <dbReference type="Pfam" id="PF00043"/>
    </source>
</evidence>
<dbReference type="Proteomes" id="UP001281410">
    <property type="component" value="Unassembled WGS sequence"/>
</dbReference>
<dbReference type="GO" id="GO:0004364">
    <property type="term" value="F:glutathione transferase activity"/>
    <property type="evidence" value="ECO:0007669"/>
    <property type="project" value="InterPro"/>
</dbReference>
<accession>A0AAE0DT76</accession>
<dbReference type="InterPro" id="IPR036282">
    <property type="entry name" value="Glutathione-S-Trfase_C_sf"/>
</dbReference>
<dbReference type="SUPFAM" id="SSF47616">
    <property type="entry name" value="GST C-terminal domain-like"/>
    <property type="match status" value="1"/>
</dbReference>
<name>A0AAE0DT76_9ROSI</name>
<gene>
    <name evidence="2" type="ORF">Dsin_027324</name>
</gene>
<dbReference type="InterPro" id="IPR004046">
    <property type="entry name" value="GST_C"/>
</dbReference>
<feature type="domain" description="Glutathione S-transferase C-terminal" evidence="1">
    <location>
        <begin position="7"/>
        <end position="65"/>
    </location>
</feature>
<evidence type="ECO:0000313" key="2">
    <source>
        <dbReference type="EMBL" id="KAK3187763.1"/>
    </source>
</evidence>
<dbReference type="CDD" id="cd03185">
    <property type="entry name" value="GST_C_Tau"/>
    <property type="match status" value="1"/>
</dbReference>
<evidence type="ECO:0000313" key="3">
    <source>
        <dbReference type="Proteomes" id="UP001281410"/>
    </source>
</evidence>
<dbReference type="GO" id="GO:0006749">
    <property type="term" value="P:glutathione metabolic process"/>
    <property type="evidence" value="ECO:0007669"/>
    <property type="project" value="InterPro"/>
</dbReference>
<proteinExistence type="predicted"/>
<dbReference type="InterPro" id="IPR045074">
    <property type="entry name" value="GST_C_Tau"/>
</dbReference>
<sequence>MLQIVQEHGFSGKKYFNGEEAGMVDIAFGSIVYWNVNENVLGVKLIEHHKFPSLHKWFQCFQELPVIKENVPDRDNMVASVKHRRETLEASAA</sequence>
<reference evidence="2" key="1">
    <citation type="journal article" date="2023" name="Plant J.">
        <title>Genome sequences and population genomics provide insights into the demographic history, inbreeding, and mutation load of two 'living fossil' tree species of Dipteronia.</title>
        <authorList>
            <person name="Feng Y."/>
            <person name="Comes H.P."/>
            <person name="Chen J."/>
            <person name="Zhu S."/>
            <person name="Lu R."/>
            <person name="Zhang X."/>
            <person name="Li P."/>
            <person name="Qiu J."/>
            <person name="Olsen K.M."/>
            <person name="Qiu Y."/>
        </authorList>
    </citation>
    <scope>NUCLEOTIDE SEQUENCE</scope>
    <source>
        <strain evidence="2">NBL</strain>
    </source>
</reference>
<dbReference type="AlphaFoldDB" id="A0AAE0DT76"/>
<organism evidence="2 3">
    <name type="scientific">Dipteronia sinensis</name>
    <dbReference type="NCBI Taxonomy" id="43782"/>
    <lineage>
        <taxon>Eukaryota</taxon>
        <taxon>Viridiplantae</taxon>
        <taxon>Streptophyta</taxon>
        <taxon>Embryophyta</taxon>
        <taxon>Tracheophyta</taxon>
        <taxon>Spermatophyta</taxon>
        <taxon>Magnoliopsida</taxon>
        <taxon>eudicotyledons</taxon>
        <taxon>Gunneridae</taxon>
        <taxon>Pentapetalae</taxon>
        <taxon>rosids</taxon>
        <taxon>malvids</taxon>
        <taxon>Sapindales</taxon>
        <taxon>Sapindaceae</taxon>
        <taxon>Hippocastanoideae</taxon>
        <taxon>Acereae</taxon>
        <taxon>Dipteronia</taxon>
    </lineage>
</organism>
<protein>
    <recommendedName>
        <fullName evidence="1">Glutathione S-transferase C-terminal domain-containing protein</fullName>
    </recommendedName>
</protein>
<dbReference type="Pfam" id="PF00043">
    <property type="entry name" value="GST_C"/>
    <property type="match status" value="1"/>
</dbReference>
<dbReference type="EMBL" id="JANJYJ010000009">
    <property type="protein sequence ID" value="KAK3187763.1"/>
    <property type="molecule type" value="Genomic_DNA"/>
</dbReference>
<dbReference type="Gene3D" id="1.20.1050.10">
    <property type="match status" value="1"/>
</dbReference>